<keyword evidence="4" id="KW-0255">Endonuclease</keyword>
<feature type="domain" description="Endonuclease/exonuclease/phosphatase" evidence="2">
    <location>
        <begin position="98"/>
        <end position="319"/>
    </location>
</feature>
<dbReference type="EMBL" id="MUGO01000019">
    <property type="protein sequence ID" value="PQA91308.1"/>
    <property type="molecule type" value="Genomic_DNA"/>
</dbReference>
<dbReference type="Proteomes" id="UP000186246">
    <property type="component" value="Unassembled WGS sequence"/>
</dbReference>
<evidence type="ECO:0000313" key="3">
    <source>
        <dbReference type="EMBL" id="PQA91308.1"/>
    </source>
</evidence>
<keyword evidence="1" id="KW-1133">Transmembrane helix</keyword>
<keyword evidence="1" id="KW-0472">Membrane</keyword>
<proteinExistence type="predicted"/>
<keyword evidence="4" id="KW-0269">Exonuclease</keyword>
<reference evidence="4" key="2">
    <citation type="submission" date="2017-01" db="EMBL/GenBank/DDBJ databases">
        <authorList>
            <person name="Mah S.A."/>
            <person name="Swanson W.J."/>
            <person name="Moy G.W."/>
            <person name="Vacquier V.D."/>
        </authorList>
    </citation>
    <scope>NUCLEOTIDE SEQUENCE [LARGE SCALE GENOMIC DNA]</scope>
    <source>
        <strain evidence="4">DSM 21068</strain>
    </source>
</reference>
<dbReference type="GO" id="GO:0004527">
    <property type="term" value="F:exonuclease activity"/>
    <property type="evidence" value="ECO:0007669"/>
    <property type="project" value="UniProtKB-KW"/>
</dbReference>
<keyword evidence="1" id="KW-0812">Transmembrane</keyword>
<dbReference type="AlphaFoldDB" id="A0A1N7JS97"/>
<dbReference type="Pfam" id="PF03372">
    <property type="entry name" value="Exo_endo_phos"/>
    <property type="match status" value="1"/>
</dbReference>
<dbReference type="CDD" id="cd09084">
    <property type="entry name" value="EEP-2"/>
    <property type="match status" value="1"/>
</dbReference>
<dbReference type="STRING" id="551459.SAMN05421796_101106"/>
<dbReference type="OrthoDB" id="635146at2"/>
<evidence type="ECO:0000259" key="2">
    <source>
        <dbReference type="Pfam" id="PF03372"/>
    </source>
</evidence>
<reference evidence="5" key="3">
    <citation type="submission" date="2017-01" db="EMBL/GenBank/DDBJ databases">
        <authorList>
            <person name="Varghese N."/>
            <person name="Submissions S."/>
        </authorList>
    </citation>
    <scope>NUCLEOTIDE SEQUENCE [LARGE SCALE GENOMIC DNA]</scope>
    <source>
        <strain evidence="5">DSM 21068</strain>
    </source>
</reference>
<gene>
    <name evidence="3" type="ORF">B0A70_12610</name>
    <name evidence="4" type="ORF">SAMN05421796_101106</name>
</gene>
<accession>A0A1N7JS97</accession>
<dbReference type="InterPro" id="IPR036691">
    <property type="entry name" value="Endo/exonu/phosph_ase_sf"/>
</dbReference>
<dbReference type="SUPFAM" id="SSF56219">
    <property type="entry name" value="DNase I-like"/>
    <property type="match status" value="1"/>
</dbReference>
<dbReference type="EMBL" id="FTOJ01000001">
    <property type="protein sequence ID" value="SIS52094.1"/>
    <property type="molecule type" value="Genomic_DNA"/>
</dbReference>
<evidence type="ECO:0000313" key="6">
    <source>
        <dbReference type="Proteomes" id="UP000238314"/>
    </source>
</evidence>
<feature type="transmembrane region" description="Helical" evidence="1">
    <location>
        <begin position="36"/>
        <end position="59"/>
    </location>
</feature>
<feature type="transmembrane region" description="Helical" evidence="1">
    <location>
        <begin position="66"/>
        <end position="83"/>
    </location>
</feature>
<dbReference type="RefSeq" id="WP_076448765.1">
    <property type="nucleotide sequence ID" value="NZ_FTOJ01000001.1"/>
</dbReference>
<keyword evidence="6" id="KW-1185">Reference proteome</keyword>
<organism evidence="4 5">
    <name type="scientific">Chryseobacterium piscicola</name>
    <dbReference type="NCBI Taxonomy" id="551459"/>
    <lineage>
        <taxon>Bacteria</taxon>
        <taxon>Pseudomonadati</taxon>
        <taxon>Bacteroidota</taxon>
        <taxon>Flavobacteriia</taxon>
        <taxon>Flavobacteriales</taxon>
        <taxon>Weeksellaceae</taxon>
        <taxon>Chryseobacterium group</taxon>
        <taxon>Chryseobacterium</taxon>
    </lineage>
</organism>
<protein>
    <submittedName>
        <fullName evidence="3">AP endonuclease</fullName>
    </submittedName>
    <submittedName>
        <fullName evidence="4">Endonuclease/Exonuclease/phosphatase family protein</fullName>
    </submittedName>
</protein>
<sequence length="330" mass="38336">MKAVRLILLICHLGILFLLFAVLLNAYIPPRVFPWFNILSLGFPVLISAYALLTVFWIFMWKKRAFVFLLFGLFFFSATQRWFNYSSTKGDSDLKIITINAKGGKFGKQEIEKYINSQHADLVLMQEDGNLDYQFSGLKKARENPLSSLYSKYEIVGYKEIFEGLYSEDFNAFADYTDLKIEGKGYRIINIYLQPFKFEKSMVKLNGDSNQDEQKVKNIVKRLIPTFKIHQDQIDIIRKYIDNSPYPVIMTGDFNAVPNSYEYYHLGKNLQDAFVKAGKGSATSFHDYKYPLRLDYIFTSKSIEPISYQVDRSVRLSDHFPVLATFKILN</sequence>
<evidence type="ECO:0000313" key="5">
    <source>
        <dbReference type="Proteomes" id="UP000186246"/>
    </source>
</evidence>
<dbReference type="GO" id="GO:0004519">
    <property type="term" value="F:endonuclease activity"/>
    <property type="evidence" value="ECO:0007669"/>
    <property type="project" value="UniProtKB-KW"/>
</dbReference>
<keyword evidence="4" id="KW-0378">Hydrolase</keyword>
<evidence type="ECO:0000256" key="1">
    <source>
        <dbReference type="SAM" id="Phobius"/>
    </source>
</evidence>
<reference evidence="3 6" key="1">
    <citation type="submission" date="2016-11" db="EMBL/GenBank/DDBJ databases">
        <title>Whole genomes of Flavobacteriaceae.</title>
        <authorList>
            <person name="Stine C."/>
            <person name="Li C."/>
            <person name="Tadesse D."/>
        </authorList>
    </citation>
    <scope>NUCLEOTIDE SEQUENCE [LARGE SCALE GENOMIC DNA]</scope>
    <source>
        <strain evidence="3 6">DSM 21068</strain>
    </source>
</reference>
<dbReference type="Gene3D" id="3.60.10.10">
    <property type="entry name" value="Endonuclease/exonuclease/phosphatase"/>
    <property type="match status" value="1"/>
</dbReference>
<dbReference type="InterPro" id="IPR005135">
    <property type="entry name" value="Endo/exonuclease/phosphatase"/>
</dbReference>
<keyword evidence="4" id="KW-0540">Nuclease</keyword>
<name>A0A1N7JS97_9FLAO</name>
<dbReference type="Proteomes" id="UP000238314">
    <property type="component" value="Unassembled WGS sequence"/>
</dbReference>
<evidence type="ECO:0000313" key="4">
    <source>
        <dbReference type="EMBL" id="SIS52094.1"/>
    </source>
</evidence>